<evidence type="ECO:0000313" key="2">
    <source>
        <dbReference type="EMBL" id="KZL79984.1"/>
    </source>
</evidence>
<organism evidence="2 3">
    <name type="scientific">Colletotrichum incanum</name>
    <name type="common">Soybean anthracnose fungus</name>
    <dbReference type="NCBI Taxonomy" id="1573173"/>
    <lineage>
        <taxon>Eukaryota</taxon>
        <taxon>Fungi</taxon>
        <taxon>Dikarya</taxon>
        <taxon>Ascomycota</taxon>
        <taxon>Pezizomycotina</taxon>
        <taxon>Sordariomycetes</taxon>
        <taxon>Hypocreomycetidae</taxon>
        <taxon>Glomerellales</taxon>
        <taxon>Glomerellaceae</taxon>
        <taxon>Colletotrichum</taxon>
        <taxon>Colletotrichum spaethianum species complex</taxon>
    </lineage>
</organism>
<evidence type="ECO:0000313" key="3">
    <source>
        <dbReference type="Proteomes" id="UP000076584"/>
    </source>
</evidence>
<sequence>TLFPHARYEWNSSARWPHVLSCSDDTCSGVGPAMTCGTVSYAPSPTTMLSLPPPSRQFPPISPPNPPSASRDLGPTITESDPEPVPESVISILMKEKHAWMSSPKDYFASAPLCIDAYVRSFELPRLNGRIAFRLRTGEFYRCRLTWGQRGKKAFLSHLEEHMPELSKVDYRKWIQCGETTDTISQKYNSGTIVASCLSSLPDSAYRMVSRNQKNDEQPELLQELRSPLFKGLAKKFEDLERALAKYIAEQYSGLRKPVKKALISDRLQTLSFQEPYLPKSQQPLHVGSGGNQLPAEPRQDVATDSFFQEPTLYSIGQYGPVEAQQPQTMQQYSKVLTPTWAVMQLLENVAEQPSQQVLSTFFHNPESRTAYPAQPYLHSDTSPSVPGVIGSFPHQSFAKEVVTSTPPPADNIWSIDREDCSVGPYERTRTDRSQLTAVTSRGAGCGRALARAWPPMVGIPVHECWASWTDVPQQSVAQAPLGWTANQPSRDDCYRDCGFAAVSNPQTTIANNTWLRAPFGGPEIDGGTMFLTADFPSSDQTWTGSYGSVLVDNSAAVVGVETPLHQVHKEANNQGAYSPWEMGKTSMSSVAGVRQRVRC</sequence>
<feature type="region of interest" description="Disordered" evidence="1">
    <location>
        <begin position="52"/>
        <end position="85"/>
    </location>
</feature>
<name>A0A161VRT9_COLIC</name>
<proteinExistence type="predicted"/>
<keyword evidence="3" id="KW-1185">Reference proteome</keyword>
<protein>
    <submittedName>
        <fullName evidence="2">Uncharacterized protein</fullName>
    </submittedName>
</protein>
<comment type="caution">
    <text evidence="2">The sequence shown here is derived from an EMBL/GenBank/DDBJ whole genome shotgun (WGS) entry which is preliminary data.</text>
</comment>
<gene>
    <name evidence="2" type="ORF">CI238_13382</name>
</gene>
<dbReference type="EMBL" id="LFIW01002003">
    <property type="protein sequence ID" value="KZL79984.1"/>
    <property type="molecule type" value="Genomic_DNA"/>
</dbReference>
<dbReference type="Proteomes" id="UP000076584">
    <property type="component" value="Unassembled WGS sequence"/>
</dbReference>
<feature type="compositionally biased region" description="Pro residues" evidence="1">
    <location>
        <begin position="52"/>
        <end position="67"/>
    </location>
</feature>
<accession>A0A161VRT9</accession>
<dbReference type="AlphaFoldDB" id="A0A161VRT9"/>
<reference evidence="2 3" key="1">
    <citation type="submission" date="2015-06" db="EMBL/GenBank/DDBJ databases">
        <title>Survival trade-offs in plant roots during colonization by closely related pathogenic and mutualistic fungi.</title>
        <authorList>
            <person name="Hacquard S."/>
            <person name="Kracher B."/>
            <person name="Hiruma K."/>
            <person name="Weinman A."/>
            <person name="Muench P."/>
            <person name="Garrido Oter R."/>
            <person name="Ver Loren van Themaat E."/>
            <person name="Dallerey J.-F."/>
            <person name="Damm U."/>
            <person name="Henrissat B."/>
            <person name="Lespinet O."/>
            <person name="Thon M."/>
            <person name="Kemen E."/>
            <person name="McHardy A.C."/>
            <person name="Schulze-Lefert P."/>
            <person name="O'Connell R.J."/>
        </authorList>
    </citation>
    <scope>NUCLEOTIDE SEQUENCE [LARGE SCALE GENOMIC DNA]</scope>
    <source>
        <strain evidence="2 3">MAFF 238704</strain>
    </source>
</reference>
<feature type="non-terminal residue" evidence="2">
    <location>
        <position position="1"/>
    </location>
</feature>
<evidence type="ECO:0000256" key="1">
    <source>
        <dbReference type="SAM" id="MobiDB-lite"/>
    </source>
</evidence>